<organism evidence="1 2">
    <name type="scientific">Rotaria magnacalcarata</name>
    <dbReference type="NCBI Taxonomy" id="392030"/>
    <lineage>
        <taxon>Eukaryota</taxon>
        <taxon>Metazoa</taxon>
        <taxon>Spiralia</taxon>
        <taxon>Gnathifera</taxon>
        <taxon>Rotifera</taxon>
        <taxon>Eurotatoria</taxon>
        <taxon>Bdelloidea</taxon>
        <taxon>Philodinida</taxon>
        <taxon>Philodinidae</taxon>
        <taxon>Rotaria</taxon>
    </lineage>
</organism>
<dbReference type="AlphaFoldDB" id="A0A8S3JSZ3"/>
<dbReference type="Gene3D" id="3.80.10.10">
    <property type="entry name" value="Ribonuclease Inhibitor"/>
    <property type="match status" value="1"/>
</dbReference>
<dbReference type="Pfam" id="PF13516">
    <property type="entry name" value="LRR_6"/>
    <property type="match status" value="2"/>
</dbReference>
<reference evidence="1" key="1">
    <citation type="submission" date="2021-02" db="EMBL/GenBank/DDBJ databases">
        <authorList>
            <person name="Nowell W R."/>
        </authorList>
    </citation>
    <scope>NUCLEOTIDE SEQUENCE</scope>
</reference>
<gene>
    <name evidence="1" type="ORF">SMN809_LOCUS81596</name>
</gene>
<dbReference type="Proteomes" id="UP000676336">
    <property type="component" value="Unassembled WGS sequence"/>
</dbReference>
<accession>A0A8S3JSZ3</accession>
<dbReference type="InterPro" id="IPR001611">
    <property type="entry name" value="Leu-rich_rpt"/>
</dbReference>
<name>A0A8S3JSZ3_9BILA</name>
<proteinExistence type="predicted"/>
<dbReference type="SUPFAM" id="SSF52047">
    <property type="entry name" value="RNI-like"/>
    <property type="match status" value="1"/>
</dbReference>
<sequence length="62" mass="7071">KLEVLNLPRNKIHSPGLLTLVNALKYNTTLMILNLQLNSIDDDQVVRQLANNLGKDADRVFW</sequence>
<protein>
    <submittedName>
        <fullName evidence="1">Uncharacterized protein</fullName>
    </submittedName>
</protein>
<dbReference type="InterPro" id="IPR032675">
    <property type="entry name" value="LRR_dom_sf"/>
</dbReference>
<dbReference type="EMBL" id="CAJOBI010348867">
    <property type="protein sequence ID" value="CAF5219823.1"/>
    <property type="molecule type" value="Genomic_DNA"/>
</dbReference>
<comment type="caution">
    <text evidence="1">The sequence shown here is derived from an EMBL/GenBank/DDBJ whole genome shotgun (WGS) entry which is preliminary data.</text>
</comment>
<evidence type="ECO:0000313" key="1">
    <source>
        <dbReference type="EMBL" id="CAF5219823.1"/>
    </source>
</evidence>
<evidence type="ECO:0000313" key="2">
    <source>
        <dbReference type="Proteomes" id="UP000676336"/>
    </source>
</evidence>
<feature type="non-terminal residue" evidence="1">
    <location>
        <position position="1"/>
    </location>
</feature>